<keyword evidence="2" id="KW-0449">Lipoprotein</keyword>
<gene>
    <name evidence="2" type="ORF">NCTC10115_00060</name>
</gene>
<evidence type="ECO:0000256" key="1">
    <source>
        <dbReference type="SAM" id="SignalP"/>
    </source>
</evidence>
<keyword evidence="1" id="KW-0732">Signal</keyword>
<name>A0A3B0PWJ6_MYCGL</name>
<evidence type="ECO:0000313" key="2">
    <source>
        <dbReference type="EMBL" id="SYV93771.1"/>
    </source>
</evidence>
<proteinExistence type="predicted"/>
<dbReference type="Gene3D" id="3.40.190.10">
    <property type="entry name" value="Periplasmic binding protein-like II"/>
    <property type="match status" value="1"/>
</dbReference>
<dbReference type="Proteomes" id="UP000260136">
    <property type="component" value="Chromosome"/>
</dbReference>
<reference evidence="3" key="1">
    <citation type="submission" date="2018-06" db="EMBL/GenBank/DDBJ databases">
        <authorList>
            <consortium name="Pathogen Informatics"/>
        </authorList>
    </citation>
    <scope>NUCLEOTIDE SEQUENCE [LARGE SCALE GENOMIC DNA]</scope>
    <source>
        <strain evidence="3">NCTC10115</strain>
    </source>
</reference>
<feature type="signal peptide" evidence="1">
    <location>
        <begin position="1"/>
        <end position="23"/>
    </location>
</feature>
<feature type="chain" id="PRO_5017273385" evidence="1">
    <location>
        <begin position="24"/>
        <end position="201"/>
    </location>
</feature>
<dbReference type="STRING" id="1006581.GCW_00170"/>
<feature type="non-terminal residue" evidence="2">
    <location>
        <position position="201"/>
    </location>
</feature>
<sequence>MKVKSFKKVIGALGIFASASLFVASCTKASTRFDQVDDGKLVLASTFSSSSPIALSLNDVIEQYNKNKPAGNYPVEIFSIAGGYNGGLQTVNTKLAAKDKTQFFNMIFNYQDVTAQLVRHDLALELNKGAEPVDVSAFPDQFLQENYDILGNTDRAVYGVPFTRSTEVLVTNVPVVYQLLSQATTNGDLKISDDEATQKLW</sequence>
<dbReference type="AlphaFoldDB" id="A0A3B0PWJ6"/>
<protein>
    <submittedName>
        <fullName evidence="2">Uncharacterized lipoprotein MPN_097</fullName>
    </submittedName>
</protein>
<evidence type="ECO:0000313" key="3">
    <source>
        <dbReference type="Proteomes" id="UP000260136"/>
    </source>
</evidence>
<dbReference type="EMBL" id="LS991952">
    <property type="protein sequence ID" value="SYV93771.1"/>
    <property type="molecule type" value="Genomic_DNA"/>
</dbReference>
<dbReference type="SUPFAM" id="SSF53850">
    <property type="entry name" value="Periplasmic binding protein-like II"/>
    <property type="match status" value="1"/>
</dbReference>
<organism evidence="2 3">
    <name type="scientific">Mycoplasmoides gallisepticum</name>
    <name type="common">Mycoplasma gallisepticum</name>
    <dbReference type="NCBI Taxonomy" id="2096"/>
    <lineage>
        <taxon>Bacteria</taxon>
        <taxon>Bacillati</taxon>
        <taxon>Mycoplasmatota</taxon>
        <taxon>Mycoplasmoidales</taxon>
        <taxon>Mycoplasmoidaceae</taxon>
        <taxon>Mycoplasmoides</taxon>
    </lineage>
</organism>
<accession>A0A3B0PWJ6</accession>
<dbReference type="PROSITE" id="PS51257">
    <property type="entry name" value="PROKAR_LIPOPROTEIN"/>
    <property type="match status" value="1"/>
</dbReference>